<dbReference type="Proteomes" id="UP000256561">
    <property type="component" value="Unassembled WGS sequence"/>
</dbReference>
<dbReference type="RefSeq" id="WP_115592952.1">
    <property type="nucleotide sequence ID" value="NZ_QRHA01000005.1"/>
</dbReference>
<dbReference type="SUPFAM" id="SSF50998">
    <property type="entry name" value="Quinoprotein alcohol dehydrogenase-like"/>
    <property type="match status" value="1"/>
</dbReference>
<accession>A0A3D8M8L7</accession>
<evidence type="ECO:0000313" key="2">
    <source>
        <dbReference type="Proteomes" id="UP000256561"/>
    </source>
</evidence>
<dbReference type="InterPro" id="IPR011047">
    <property type="entry name" value="Quinoprotein_ADH-like_sf"/>
</dbReference>
<proteinExistence type="predicted"/>
<sequence length="962" mass="104748">MISKHPRLSPIATALSALLLTACGGGDTDTPSNDRSGEPNPLTFTEAGTSVELSYTTAAQLIAENNEFNGEALTVAFKPDNPVISGLDDFQTHHFTLTAPQSIQAPDPDKCPADPDYLIDTPYKNSLVYANVNPTAPNSGHASGDPVTSVLNGDEFSLNFAIPGGFYDMTFEAGLTFAGQTYNFQVVTPPAGDTLRDDTLEFDRSEILSKDGSEVIAVADGQTISFVSTMPIRGLSNQFKSDFELVSDQDTYIVENDDGSTEVRPVATIEVFSHSKMTKNDLQPYSQCAQNGDYLRINFNLPDYVFDQTYRAQIAWPYEEVVYDMIQQQDDDGNPVWDEQGNAVMIPRRDERNIPVVLSRQTKTQIIPFEVTTEARDTEFDAIDGAIFSEDPRNSGAKISTEEKVEELVYSVNLQGYNEKLPVSVGAKMLDPETGEQVPVTGQVLYSIDGRFFTDEPEALIEPGQTLQIKVLMPSDYVTSIWPSFTVGDQSFEWQVKTKADPELPVLEANIEFPAPVSATASNTLILRGRANLNTGNDGLSNDQLLVNGNAVDSYDPETGIWTYEADIGNYGAGEQIEFVLTSAVDSTITPFDLINLRPVKVQVEKLESKNTLFPDDAGAFSDLVDVAVDGRGGFPIFYLAEYTGKQVTELVMGSSIDKMATPLALYGSTELQKKIGGITINNYRPVTDGNYLIRHAWDGPHLRVSDLKNYPNLSVMATPDAYLQGLGNTIWSARQTAMSEDGNTVYVTGNDGLGRITMNYNLAGSPIQNNDSTTHRKWISRKTFGNTTNFGGTVSVDLLYVGEGEARTEYIVTLVQSNDASKARVYATTKKDVYDENVPMTQLNLVDSSGNPVELPDSLSIAIDDETQAAFISFGAQIAKLDLSNLPSIVEASPQGGMAIQTTETQVMTLSSSENTIGRLSAVVMEGGLPYLVATDMTESALYAIDHLTGEVVYLLQAANK</sequence>
<protein>
    <submittedName>
        <fullName evidence="1">Uncharacterized protein</fullName>
    </submittedName>
</protein>
<gene>
    <name evidence="1" type="ORF">DXV75_08360</name>
</gene>
<dbReference type="EMBL" id="QRHA01000005">
    <property type="protein sequence ID" value="RDV26082.1"/>
    <property type="molecule type" value="Genomic_DNA"/>
</dbReference>
<evidence type="ECO:0000313" key="1">
    <source>
        <dbReference type="EMBL" id="RDV26082.1"/>
    </source>
</evidence>
<reference evidence="2" key="1">
    <citation type="submission" date="2018-08" db="EMBL/GenBank/DDBJ databases">
        <authorList>
            <person name="Zhang J."/>
            <person name="Du Z.-J."/>
        </authorList>
    </citation>
    <scope>NUCLEOTIDE SEQUENCE [LARGE SCALE GENOMIC DNA]</scope>
    <source>
        <strain evidence="2">KCTC 52655</strain>
    </source>
</reference>
<name>A0A3D8M8L7_9ALTE</name>
<comment type="caution">
    <text evidence="1">The sequence shown here is derived from an EMBL/GenBank/DDBJ whole genome shotgun (WGS) entry which is preliminary data.</text>
</comment>
<dbReference type="PROSITE" id="PS51257">
    <property type="entry name" value="PROKAR_LIPOPROTEIN"/>
    <property type="match status" value="1"/>
</dbReference>
<dbReference type="AlphaFoldDB" id="A0A3D8M8L7"/>
<keyword evidence="2" id="KW-1185">Reference proteome</keyword>
<dbReference type="OrthoDB" id="6375705at2"/>
<organism evidence="1 2">
    <name type="scientific">Alteromonas aestuariivivens</name>
    <dbReference type="NCBI Taxonomy" id="1938339"/>
    <lineage>
        <taxon>Bacteria</taxon>
        <taxon>Pseudomonadati</taxon>
        <taxon>Pseudomonadota</taxon>
        <taxon>Gammaproteobacteria</taxon>
        <taxon>Alteromonadales</taxon>
        <taxon>Alteromonadaceae</taxon>
        <taxon>Alteromonas/Salinimonas group</taxon>
        <taxon>Alteromonas</taxon>
    </lineage>
</organism>